<name>A0A8C7ZRW2_9TELE</name>
<comment type="similarity">
    <text evidence="2">Belongs to the GDNFR family.</text>
</comment>
<dbReference type="Proteomes" id="UP000694383">
    <property type="component" value="Unplaced"/>
</dbReference>
<dbReference type="PANTHER" id="PTHR10269">
    <property type="entry name" value="GDNF RECEPTOR ALPHA"/>
    <property type="match status" value="1"/>
</dbReference>
<dbReference type="GO" id="GO:0007169">
    <property type="term" value="P:cell surface receptor protein tyrosine kinase signaling pathway"/>
    <property type="evidence" value="ECO:0007669"/>
    <property type="project" value="UniProtKB-ARBA"/>
</dbReference>
<proteinExistence type="inferred from homology"/>
<dbReference type="GeneTree" id="ENSGT00940000156168"/>
<dbReference type="GO" id="GO:0043235">
    <property type="term" value="C:receptor complex"/>
    <property type="evidence" value="ECO:0007669"/>
    <property type="project" value="TreeGrafter"/>
</dbReference>
<reference evidence="9" key="1">
    <citation type="submission" date="2025-08" db="UniProtKB">
        <authorList>
            <consortium name="Ensembl"/>
        </authorList>
    </citation>
    <scope>IDENTIFICATION</scope>
</reference>
<evidence type="ECO:0000256" key="6">
    <source>
        <dbReference type="ARBA" id="ARBA00023170"/>
    </source>
</evidence>
<dbReference type="SMART" id="SM00907">
    <property type="entry name" value="GDNF"/>
    <property type="match status" value="2"/>
</dbReference>
<dbReference type="InterPro" id="IPR016017">
    <property type="entry name" value="GDNF/GAS1"/>
</dbReference>
<evidence type="ECO:0000256" key="1">
    <source>
        <dbReference type="ARBA" id="ARBA00004236"/>
    </source>
</evidence>
<evidence type="ECO:0000313" key="9">
    <source>
        <dbReference type="Ensembl" id="ENSOSIP00000047656.1"/>
    </source>
</evidence>
<evidence type="ECO:0000256" key="7">
    <source>
        <dbReference type="ARBA" id="ARBA00023180"/>
    </source>
</evidence>
<dbReference type="AlphaFoldDB" id="A0A8C7ZRW2"/>
<keyword evidence="4" id="KW-0732">Signal</keyword>
<dbReference type="InterPro" id="IPR037193">
    <property type="entry name" value="GDNF_alpha"/>
</dbReference>
<sequence length="294" mass="33339">VFQCLVPAQVFVKNCNPCLVATKACNLNGICKRQRSTYITTCSKLDTNKGEPCNRKRCHKALRAFLDRVPPELSHGLLFCPCQTEGCAERRRQTIVPECSYIDKEKQANCLELRTTSSWWRFAAEGPSPSHHSGCTSASISDLYLLFLMCICMYLCGILLTGTEMTPNYVDSNSTNWTISPWCTCKGSGNQEEECLNFLRHFTNNTCLSERRQAKMKSKRKRHLNTHQLYNGCTTHTAQTHKDLFSILNFSLPFQSNILNSFLVMARGAVSSSPQDTVAFRMFHCVDNAFRPFQ</sequence>
<evidence type="ECO:0000256" key="2">
    <source>
        <dbReference type="ARBA" id="ARBA00005961"/>
    </source>
</evidence>
<keyword evidence="3" id="KW-1003">Cell membrane</keyword>
<dbReference type="Gene3D" id="1.10.220.110">
    <property type="entry name" value="GDNF binding domain"/>
    <property type="match status" value="1"/>
</dbReference>
<evidence type="ECO:0000313" key="10">
    <source>
        <dbReference type="Proteomes" id="UP000694383"/>
    </source>
</evidence>
<evidence type="ECO:0000259" key="8">
    <source>
        <dbReference type="SMART" id="SM00907"/>
    </source>
</evidence>
<dbReference type="Ensembl" id="ENSOSIT00000050078.1">
    <property type="protein sequence ID" value="ENSOSIP00000047656.1"/>
    <property type="gene ID" value="ENSOSIG00000022495.1"/>
</dbReference>
<evidence type="ECO:0000256" key="5">
    <source>
        <dbReference type="ARBA" id="ARBA00023136"/>
    </source>
</evidence>
<keyword evidence="10" id="KW-1185">Reference proteome</keyword>
<dbReference type="PRINTS" id="PR01316">
    <property type="entry name" value="GDNFRECEPTOR"/>
</dbReference>
<comment type="subcellular location">
    <subcellularLocation>
        <location evidence="1">Cell membrane</location>
    </subcellularLocation>
</comment>
<reference evidence="9" key="2">
    <citation type="submission" date="2025-09" db="UniProtKB">
        <authorList>
            <consortium name="Ensembl"/>
        </authorList>
    </citation>
    <scope>IDENTIFICATION</scope>
</reference>
<dbReference type="GO" id="GO:0009897">
    <property type="term" value="C:external side of plasma membrane"/>
    <property type="evidence" value="ECO:0007669"/>
    <property type="project" value="TreeGrafter"/>
</dbReference>
<evidence type="ECO:0000256" key="3">
    <source>
        <dbReference type="ARBA" id="ARBA00022475"/>
    </source>
</evidence>
<dbReference type="InterPro" id="IPR003438">
    <property type="entry name" value="GDNF_rcpt"/>
</dbReference>
<feature type="domain" description="GDNF/GAS1" evidence="8">
    <location>
        <begin position="18"/>
        <end position="99"/>
    </location>
</feature>
<keyword evidence="5" id="KW-0472">Membrane</keyword>
<protein>
    <recommendedName>
        <fullName evidence="8">GDNF/GAS1 domain-containing protein</fullName>
    </recommendedName>
</protein>
<dbReference type="GO" id="GO:0007399">
    <property type="term" value="P:nervous system development"/>
    <property type="evidence" value="ECO:0007669"/>
    <property type="project" value="TreeGrafter"/>
</dbReference>
<dbReference type="Pfam" id="PF02351">
    <property type="entry name" value="GDNF"/>
    <property type="match status" value="2"/>
</dbReference>
<accession>A0A8C7ZRW2</accession>
<dbReference type="PANTHER" id="PTHR10269:SF4">
    <property type="entry name" value="GDNF FAMILY RECEPTOR ALPHA-2"/>
    <property type="match status" value="1"/>
</dbReference>
<dbReference type="SUPFAM" id="SSF110035">
    <property type="entry name" value="GDNF receptor-like"/>
    <property type="match status" value="1"/>
</dbReference>
<keyword evidence="6" id="KW-0675">Receptor</keyword>
<evidence type="ECO:0000256" key="4">
    <source>
        <dbReference type="ARBA" id="ARBA00022729"/>
    </source>
</evidence>
<dbReference type="GO" id="GO:0038023">
    <property type="term" value="F:signaling receptor activity"/>
    <property type="evidence" value="ECO:0007669"/>
    <property type="project" value="InterPro"/>
</dbReference>
<organism evidence="9 10">
    <name type="scientific">Oryzias sinensis</name>
    <name type="common">Chinese medaka</name>
    <dbReference type="NCBI Taxonomy" id="183150"/>
    <lineage>
        <taxon>Eukaryota</taxon>
        <taxon>Metazoa</taxon>
        <taxon>Chordata</taxon>
        <taxon>Craniata</taxon>
        <taxon>Vertebrata</taxon>
        <taxon>Euteleostomi</taxon>
        <taxon>Actinopterygii</taxon>
        <taxon>Neopterygii</taxon>
        <taxon>Teleostei</taxon>
        <taxon>Neoteleostei</taxon>
        <taxon>Acanthomorphata</taxon>
        <taxon>Ovalentaria</taxon>
        <taxon>Atherinomorphae</taxon>
        <taxon>Beloniformes</taxon>
        <taxon>Adrianichthyidae</taxon>
        <taxon>Oryziinae</taxon>
        <taxon>Oryzias</taxon>
    </lineage>
</organism>
<keyword evidence="7" id="KW-0325">Glycoprotein</keyword>
<feature type="domain" description="GDNF/GAS1" evidence="8">
    <location>
        <begin position="135"/>
        <end position="207"/>
    </location>
</feature>